<protein>
    <submittedName>
        <fullName evidence="1">Uncharacterized protein</fullName>
    </submittedName>
</protein>
<proteinExistence type="predicted"/>
<dbReference type="Proteomes" id="UP000177152">
    <property type="component" value="Unassembled WGS sequence"/>
</dbReference>
<organism evidence="1 2">
    <name type="scientific">Candidatus Sungbacteria bacterium RIFCSPHIGHO2_01_FULL_47_32</name>
    <dbReference type="NCBI Taxonomy" id="1802264"/>
    <lineage>
        <taxon>Bacteria</taxon>
        <taxon>Candidatus Sungiibacteriota</taxon>
    </lineage>
</organism>
<gene>
    <name evidence="1" type="ORF">A2633_00785</name>
</gene>
<reference evidence="1 2" key="1">
    <citation type="journal article" date="2016" name="Nat. Commun.">
        <title>Thousands of microbial genomes shed light on interconnected biogeochemical processes in an aquifer system.</title>
        <authorList>
            <person name="Anantharaman K."/>
            <person name="Brown C.T."/>
            <person name="Hug L.A."/>
            <person name="Sharon I."/>
            <person name="Castelle C.J."/>
            <person name="Probst A.J."/>
            <person name="Thomas B.C."/>
            <person name="Singh A."/>
            <person name="Wilkins M.J."/>
            <person name="Karaoz U."/>
            <person name="Brodie E.L."/>
            <person name="Williams K.H."/>
            <person name="Hubbard S.S."/>
            <person name="Banfield J.F."/>
        </authorList>
    </citation>
    <scope>NUCLEOTIDE SEQUENCE [LARGE SCALE GENOMIC DNA]</scope>
</reference>
<evidence type="ECO:0000313" key="1">
    <source>
        <dbReference type="EMBL" id="OGZ93962.1"/>
    </source>
</evidence>
<dbReference type="EMBL" id="MHQC01000046">
    <property type="protein sequence ID" value="OGZ93962.1"/>
    <property type="molecule type" value="Genomic_DNA"/>
</dbReference>
<name>A0A1G2K3G2_9BACT</name>
<evidence type="ECO:0000313" key="2">
    <source>
        <dbReference type="Proteomes" id="UP000177152"/>
    </source>
</evidence>
<accession>A0A1G2K3G2</accession>
<comment type="caution">
    <text evidence="1">The sequence shown here is derived from an EMBL/GenBank/DDBJ whole genome shotgun (WGS) entry which is preliminary data.</text>
</comment>
<dbReference type="AlphaFoldDB" id="A0A1G2K3G2"/>
<sequence>MASFASAEEMPRPPEDLSKYESHVVCRDFTSPASGVTFDRYRLFALNEGYWNAEVLILTITSTGMQFKEEIVYSAMQMAMRGQVKRSAEGPWQIVTKEEYLKLFKENVPSQFIDGEGRFDFSKFSCATVDKSV</sequence>